<keyword evidence="1" id="KW-0812">Transmembrane</keyword>
<sequence>MLIGIEKLCMIDKSLVAEEDDMSTLLVNIIFVIAVLVSVAILSWYFLYTKGKVSKKPQLQINEIADYIIQLFPKPKLRVRTKICKFLKMHDNFKNWTIVTLVVIALLTIFNLYVLYGRALEVKYGMPYLFGIKSGYYYFRTFSIPISLVIIIFFVFLGLDFSDEVKEIKEEDKKEKKVIQLNEHLHKKQRQP</sequence>
<keyword evidence="1" id="KW-0472">Membrane</keyword>
<organism evidence="2">
    <name type="scientific">Proteinivorax tanatarense</name>
    <dbReference type="NCBI Taxonomy" id="1260629"/>
    <lineage>
        <taxon>Bacteria</taxon>
        <taxon>Bacillati</taxon>
        <taxon>Bacillota</taxon>
        <taxon>Clostridia</taxon>
        <taxon>Eubacteriales</taxon>
        <taxon>Proteinivoracaceae</taxon>
        <taxon>Proteinivorax</taxon>
    </lineage>
</organism>
<name>A0AAU7VJN2_9FIRM</name>
<dbReference type="EMBL" id="CP158367">
    <property type="protein sequence ID" value="XBX74037.1"/>
    <property type="molecule type" value="Genomic_DNA"/>
</dbReference>
<reference evidence="2" key="1">
    <citation type="journal article" date="2013" name="Extremophiles">
        <title>Proteinivorax tanatarense gen. nov., sp. nov., an anaerobic, haloalkaliphilic, proteolytic bacterium isolated from a decaying algal bloom, and proposal of Proteinivoraceae fam. nov.</title>
        <authorList>
            <person name="Kevbrin V."/>
            <person name="Boltyanskaya Y."/>
            <person name="Zhilina T."/>
            <person name="Kolganova T."/>
            <person name="Lavrentjeva E."/>
            <person name="Kuznetsov B."/>
        </authorList>
    </citation>
    <scope>NUCLEOTIDE SEQUENCE</scope>
    <source>
        <strain evidence="2">Z-910T</strain>
    </source>
</reference>
<protein>
    <submittedName>
        <fullName evidence="2">Uncharacterized protein</fullName>
    </submittedName>
</protein>
<feature type="transmembrane region" description="Helical" evidence="1">
    <location>
        <begin position="136"/>
        <end position="159"/>
    </location>
</feature>
<accession>A0AAU7VJN2</accession>
<evidence type="ECO:0000256" key="1">
    <source>
        <dbReference type="SAM" id="Phobius"/>
    </source>
</evidence>
<feature type="transmembrane region" description="Helical" evidence="1">
    <location>
        <begin position="95"/>
        <end position="116"/>
    </location>
</feature>
<dbReference type="RefSeq" id="WP_350342795.1">
    <property type="nucleotide sequence ID" value="NZ_CP158367.1"/>
</dbReference>
<evidence type="ECO:0000313" key="2">
    <source>
        <dbReference type="EMBL" id="XBX74037.1"/>
    </source>
</evidence>
<keyword evidence="1" id="KW-1133">Transmembrane helix</keyword>
<proteinExistence type="predicted"/>
<dbReference type="AlphaFoldDB" id="A0AAU7VJN2"/>
<reference evidence="2" key="2">
    <citation type="submission" date="2024-06" db="EMBL/GenBank/DDBJ databases">
        <authorList>
            <person name="Petrova K.O."/>
            <person name="Toshchakov S.V."/>
            <person name="Boltjanskaja Y.V."/>
            <person name="Kevbrin V."/>
        </authorList>
    </citation>
    <scope>NUCLEOTIDE SEQUENCE</scope>
    <source>
        <strain evidence="2">Z-910T</strain>
    </source>
</reference>
<gene>
    <name evidence="2" type="ORF">PRVXT_002057</name>
</gene>
<feature type="transmembrane region" description="Helical" evidence="1">
    <location>
        <begin position="25"/>
        <end position="48"/>
    </location>
</feature>